<feature type="transmembrane region" description="Helical" evidence="4">
    <location>
        <begin position="20"/>
        <end position="38"/>
    </location>
</feature>
<dbReference type="InterPro" id="IPR029058">
    <property type="entry name" value="AB_hydrolase_fold"/>
</dbReference>
<keyword evidence="4" id="KW-1133">Transmembrane helix</keyword>
<gene>
    <name evidence="5" type="ORF">SAMN06295960_2458</name>
</gene>
<reference evidence="5 6" key="1">
    <citation type="submission" date="2017-04" db="EMBL/GenBank/DDBJ databases">
        <authorList>
            <person name="Afonso C.L."/>
            <person name="Miller P.J."/>
            <person name="Scott M.A."/>
            <person name="Spackman E."/>
            <person name="Goraichik I."/>
            <person name="Dimitrov K.M."/>
            <person name="Suarez D.L."/>
            <person name="Swayne D.E."/>
        </authorList>
    </citation>
    <scope>NUCLEOTIDE SEQUENCE [LARGE SCALE GENOMIC DNA]</scope>
    <source>
        <strain evidence="5 6">11</strain>
    </source>
</reference>
<dbReference type="GO" id="GO:0003847">
    <property type="term" value="F:1-alkyl-2-acetylglycerophosphocholine esterase activity"/>
    <property type="evidence" value="ECO:0007669"/>
    <property type="project" value="TreeGrafter"/>
</dbReference>
<name>A0A1X7KLM3_9BACL</name>
<keyword evidence="6" id="KW-1185">Reference proteome</keyword>
<feature type="transmembrane region" description="Helical" evidence="4">
    <location>
        <begin position="102"/>
        <end position="128"/>
    </location>
</feature>
<dbReference type="STRING" id="1852522.SAMN06295960_2458"/>
<dbReference type="EMBL" id="FXAZ01000003">
    <property type="protein sequence ID" value="SMG42051.1"/>
    <property type="molecule type" value="Genomic_DNA"/>
</dbReference>
<evidence type="ECO:0000256" key="2">
    <source>
        <dbReference type="ARBA" id="ARBA00022963"/>
    </source>
</evidence>
<dbReference type="PANTHER" id="PTHR10272">
    <property type="entry name" value="PLATELET-ACTIVATING FACTOR ACETYLHYDROLASE"/>
    <property type="match status" value="1"/>
</dbReference>
<dbReference type="SUPFAM" id="SSF53474">
    <property type="entry name" value="alpha/beta-Hydrolases"/>
    <property type="match status" value="1"/>
</dbReference>
<keyword evidence="2" id="KW-0442">Lipid degradation</keyword>
<feature type="transmembrane region" description="Helical" evidence="4">
    <location>
        <begin position="45"/>
        <end position="63"/>
    </location>
</feature>
<keyword evidence="4" id="KW-0472">Membrane</keyword>
<evidence type="ECO:0000256" key="3">
    <source>
        <dbReference type="ARBA" id="ARBA00023098"/>
    </source>
</evidence>
<dbReference type="Gene3D" id="3.40.50.1820">
    <property type="entry name" value="alpha/beta hydrolase"/>
    <property type="match status" value="1"/>
</dbReference>
<proteinExistence type="predicted"/>
<organism evidence="5 6">
    <name type="scientific">Paenibacillus aquistagni</name>
    <dbReference type="NCBI Taxonomy" id="1852522"/>
    <lineage>
        <taxon>Bacteria</taxon>
        <taxon>Bacillati</taxon>
        <taxon>Bacillota</taxon>
        <taxon>Bacilli</taxon>
        <taxon>Bacillales</taxon>
        <taxon>Paenibacillaceae</taxon>
        <taxon>Paenibacillus</taxon>
    </lineage>
</organism>
<feature type="transmembrane region" description="Helical" evidence="4">
    <location>
        <begin position="69"/>
        <end position="90"/>
    </location>
</feature>
<dbReference type="Pfam" id="PF03403">
    <property type="entry name" value="PAF-AH_p_II"/>
    <property type="match status" value="1"/>
</dbReference>
<sequence>MLVEMTARTVYEGALFMRSMEMLSAFINIVLLGWLILARTKSRRAMLIGLAISAIAVLFHGIMEGMRWQMVPIYLITIIPIVILGVQSIFEPKERTGKGSRIRRILALSLAFLYGIIAVALPIVLPVFTFEKPAGPYSIGTVTYDWIDEQREETFTAEAGDKRELMVQIWYPAELQASGKREHYLSDAGPFAEGYSKLLNMPKALFTTFEHVRTHAVEHAAIATREPAYPVLLFSHGFSGHKNQNTFQIEQLVSEGYIVVGIDHTYSSMASVFADGRVAWLVPQDTDSADYLDQANEGWVEDVKFVLHQLEQLANHDPEERFTGRLDMEKVGMFGHSFGGATSTQMLMRDDRIKAAINMDGILYGKQRVPEGGLKKPFLLMSADHSLQIAQTIPDRQQAEMIERMLTRYEHVADGGNYWLIINNMDHTGFSDFYLISPLIERMAGIHLQQAHRIINDYSLDFFNHYLKQQPLQLLNQVGEHPDYTLKKG</sequence>
<evidence type="ECO:0000256" key="4">
    <source>
        <dbReference type="SAM" id="Phobius"/>
    </source>
</evidence>
<keyword evidence="4" id="KW-0812">Transmembrane</keyword>
<dbReference type="GO" id="GO:0016042">
    <property type="term" value="P:lipid catabolic process"/>
    <property type="evidence" value="ECO:0007669"/>
    <property type="project" value="UniProtKB-KW"/>
</dbReference>
<keyword evidence="1 5" id="KW-0378">Hydrolase</keyword>
<accession>A0A1X7KLM3</accession>
<dbReference type="Proteomes" id="UP000193834">
    <property type="component" value="Unassembled WGS sequence"/>
</dbReference>
<evidence type="ECO:0000313" key="6">
    <source>
        <dbReference type="Proteomes" id="UP000193834"/>
    </source>
</evidence>
<keyword evidence="3" id="KW-0443">Lipid metabolism</keyword>
<evidence type="ECO:0000256" key="1">
    <source>
        <dbReference type="ARBA" id="ARBA00022801"/>
    </source>
</evidence>
<dbReference type="AlphaFoldDB" id="A0A1X7KLM3"/>
<evidence type="ECO:0000313" key="5">
    <source>
        <dbReference type="EMBL" id="SMG42051.1"/>
    </source>
</evidence>
<protein>
    <submittedName>
        <fullName evidence="5">Platelet-activating factor acetylhydrolase, isoform II</fullName>
    </submittedName>
</protein>
<dbReference type="PANTHER" id="PTHR10272:SF0">
    <property type="entry name" value="PLATELET-ACTIVATING FACTOR ACETYLHYDROLASE"/>
    <property type="match status" value="1"/>
</dbReference>